<sequence>MFRSSLGANLCSLIRPITRPQHIPTSTTSVSSYLRSIQRIRPTSLINTTPNSSIAFPFQQLRYSSINQIQHFKHYKPPKRNITKSPDLQGNPFKKGVILRIMILKPKKPNSALRKCCRVRLTNGKVISALIPGEGHNLQEHHVVLVRGGRVQDVPGVKYHLVRGAFDLVGVANRSTSRSKYGVKKPKQ</sequence>
<comment type="similarity">
    <text evidence="1">Belongs to the universal ribosomal protein uS12 family.</text>
</comment>
<keyword evidence="3" id="KW-0687">Ribonucleoprotein</keyword>
<gene>
    <name evidence="4" type="ORF">CORT_0B04980</name>
</gene>
<keyword evidence="5" id="KW-1185">Reference proteome</keyword>
<dbReference type="Proteomes" id="UP000005018">
    <property type="component" value="Chromosome 2"/>
</dbReference>
<dbReference type="GO" id="GO:0006412">
    <property type="term" value="P:translation"/>
    <property type="evidence" value="ECO:0007669"/>
    <property type="project" value="InterPro"/>
</dbReference>
<accession>H8WZL1</accession>
<dbReference type="RefSeq" id="XP_003867643.1">
    <property type="nucleotide sequence ID" value="XM_003867595.1"/>
</dbReference>
<dbReference type="PRINTS" id="PR01034">
    <property type="entry name" value="RIBOSOMALS12"/>
</dbReference>
<evidence type="ECO:0000256" key="1">
    <source>
        <dbReference type="ARBA" id="ARBA00005657"/>
    </source>
</evidence>
<dbReference type="OrthoDB" id="361013at2759"/>
<dbReference type="AlphaFoldDB" id="H8WZL1"/>
<protein>
    <submittedName>
        <fullName evidence="4">Mrps12 protein</fullName>
    </submittedName>
</protein>
<keyword evidence="2" id="KW-0689">Ribosomal protein</keyword>
<dbReference type="eggNOG" id="KOG1750">
    <property type="taxonomic scope" value="Eukaryota"/>
</dbReference>
<evidence type="ECO:0000313" key="5">
    <source>
        <dbReference type="Proteomes" id="UP000005018"/>
    </source>
</evidence>
<dbReference type="InterPro" id="IPR005679">
    <property type="entry name" value="Ribosomal_uS12_bac"/>
</dbReference>
<dbReference type="Pfam" id="PF00164">
    <property type="entry name" value="Ribosom_S12_S23"/>
    <property type="match status" value="1"/>
</dbReference>
<dbReference type="NCBIfam" id="TIGR00981">
    <property type="entry name" value="rpsL_bact"/>
    <property type="match status" value="1"/>
</dbReference>
<proteinExistence type="inferred from homology"/>
<dbReference type="PANTHER" id="PTHR11652">
    <property type="entry name" value="30S RIBOSOMAL PROTEIN S12 FAMILY MEMBER"/>
    <property type="match status" value="1"/>
</dbReference>
<dbReference type="SUPFAM" id="SSF50249">
    <property type="entry name" value="Nucleic acid-binding proteins"/>
    <property type="match status" value="1"/>
</dbReference>
<evidence type="ECO:0000313" key="4">
    <source>
        <dbReference type="EMBL" id="CCG22206.1"/>
    </source>
</evidence>
<dbReference type="CDD" id="cd03368">
    <property type="entry name" value="Ribosomal_S12"/>
    <property type="match status" value="1"/>
</dbReference>
<dbReference type="GO" id="GO:0015935">
    <property type="term" value="C:small ribosomal subunit"/>
    <property type="evidence" value="ECO:0007669"/>
    <property type="project" value="InterPro"/>
</dbReference>
<dbReference type="HOGENOM" id="CLU_104295_0_1_1"/>
<dbReference type="FunFam" id="2.40.50.140:FF:000099">
    <property type="entry name" value="Ribosomal protein S12, mitochondrial"/>
    <property type="match status" value="1"/>
</dbReference>
<dbReference type="InterPro" id="IPR006032">
    <property type="entry name" value="Ribosomal_uS12"/>
</dbReference>
<dbReference type="KEGG" id="cot:CORT_0B04980"/>
<dbReference type="GO" id="GO:0003735">
    <property type="term" value="F:structural constituent of ribosome"/>
    <property type="evidence" value="ECO:0007669"/>
    <property type="project" value="InterPro"/>
</dbReference>
<dbReference type="PROSITE" id="PS00055">
    <property type="entry name" value="RIBOSOMAL_S12"/>
    <property type="match status" value="1"/>
</dbReference>
<evidence type="ECO:0000256" key="3">
    <source>
        <dbReference type="ARBA" id="ARBA00023274"/>
    </source>
</evidence>
<dbReference type="Gene3D" id="2.40.50.140">
    <property type="entry name" value="Nucleic acid-binding proteins"/>
    <property type="match status" value="1"/>
</dbReference>
<dbReference type="GeneID" id="14538833"/>
<reference evidence="4 5" key="1">
    <citation type="journal article" date="2012" name="PLoS ONE">
        <title>Sequence and analysis of the genome of the pathogenic yeast Candida orthopsilosis.</title>
        <authorList>
            <person name="Riccombeni A."/>
            <person name="Vidanes G."/>
            <person name="Proux-Wera E."/>
            <person name="Wolfe K.H."/>
            <person name="Butler G."/>
        </authorList>
    </citation>
    <scope>NUCLEOTIDE SEQUENCE [LARGE SCALE GENOMIC DNA]</scope>
    <source>
        <strain evidence="4 5">Co 90-125</strain>
    </source>
</reference>
<dbReference type="InterPro" id="IPR012340">
    <property type="entry name" value="NA-bd_OB-fold"/>
</dbReference>
<evidence type="ECO:0000256" key="2">
    <source>
        <dbReference type="ARBA" id="ARBA00022980"/>
    </source>
</evidence>
<organism evidence="4 5">
    <name type="scientific">Candida orthopsilosis (strain 90-125)</name>
    <name type="common">Yeast</name>
    <dbReference type="NCBI Taxonomy" id="1136231"/>
    <lineage>
        <taxon>Eukaryota</taxon>
        <taxon>Fungi</taxon>
        <taxon>Dikarya</taxon>
        <taxon>Ascomycota</taxon>
        <taxon>Saccharomycotina</taxon>
        <taxon>Pichiomycetes</taxon>
        <taxon>Debaryomycetaceae</taxon>
        <taxon>Candida/Lodderomyces clade</taxon>
        <taxon>Candida</taxon>
    </lineage>
</organism>
<dbReference type="EMBL" id="HE681720">
    <property type="protein sequence ID" value="CCG22206.1"/>
    <property type="molecule type" value="Genomic_DNA"/>
</dbReference>
<name>H8WZL1_CANO9</name>